<organism evidence="1 2">
    <name type="scientific">Croceicoccus naphthovorans</name>
    <dbReference type="NCBI Taxonomy" id="1348774"/>
    <lineage>
        <taxon>Bacteria</taxon>
        <taxon>Pseudomonadati</taxon>
        <taxon>Pseudomonadota</taxon>
        <taxon>Alphaproteobacteria</taxon>
        <taxon>Sphingomonadales</taxon>
        <taxon>Erythrobacteraceae</taxon>
        <taxon>Croceicoccus</taxon>
    </lineage>
</organism>
<dbReference type="PANTHER" id="PTHR37814">
    <property type="entry name" value="CONSERVED MEMBRANE PROTEIN"/>
    <property type="match status" value="1"/>
</dbReference>
<dbReference type="InterPro" id="IPR038728">
    <property type="entry name" value="YkvI-like"/>
</dbReference>
<reference evidence="1 2" key="1">
    <citation type="submission" date="2015-06" db="EMBL/GenBank/DDBJ databases">
        <authorList>
            <person name="Zeng Y."/>
            <person name="Huang Y."/>
        </authorList>
    </citation>
    <scope>NUCLEOTIDE SEQUENCE [LARGE SCALE GENOMIC DNA]</scope>
    <source>
        <strain evidence="1 2">PQ-2</strain>
    </source>
</reference>
<evidence type="ECO:0000313" key="2">
    <source>
        <dbReference type="Proteomes" id="UP000035287"/>
    </source>
</evidence>
<gene>
    <name evidence="1" type="ORF">AB433_14435</name>
</gene>
<keyword evidence="2" id="KW-1185">Reference proteome</keyword>
<dbReference type="RefSeq" id="WP_047821971.1">
    <property type="nucleotide sequence ID" value="NZ_CP011770.1"/>
</dbReference>
<dbReference type="EMBL" id="CP011770">
    <property type="protein sequence ID" value="AKM10891.1"/>
    <property type="molecule type" value="Genomic_DNA"/>
</dbReference>
<name>A0A0G3XJV0_9SPHN</name>
<dbReference type="Proteomes" id="UP000035287">
    <property type="component" value="Chromosome"/>
</dbReference>
<dbReference type="PANTHER" id="PTHR37814:SF1">
    <property type="entry name" value="MEMBRANE PROTEIN"/>
    <property type="match status" value="1"/>
</dbReference>
<dbReference type="PATRIC" id="fig|1348774.3.peg.3033"/>
<evidence type="ECO:0000313" key="1">
    <source>
        <dbReference type="EMBL" id="AKM10891.1"/>
    </source>
</evidence>
<dbReference type="KEGG" id="cna:AB433_14435"/>
<accession>A0A0G3XJV0</accession>
<dbReference type="AlphaFoldDB" id="A0A0G3XJV0"/>
<protein>
    <submittedName>
        <fullName evidence="1">Membrane protein</fullName>
    </submittedName>
</protein>
<dbReference type="STRING" id="1348774.AB433_14435"/>
<sequence length="368" mass="38678">MSEAATPGFFQRIVLPGLAFKAVVIGGGYATGREVVEFFFASGPIGGLLGLALAMVIWSLVCCVTFVFARQVSADDYRDVFAALLGKGWIAFEVVYILFMILVLAVMGAAAGEIGAALFGWPAWVGTAILAALIIAITGFGTAAAEKLFRYSSALIYGTYAVFFVLAIAAFGGGIGNALDSAPVGDGWVTGGITYASYNVIGAVLVLPFLRHQRSRRDAVQAGLLAGPLAMLPALLFYLCMIAFYPEIGSVALPSDFLLGRLGLPWFALLFQAMIFTALLETGIGMVNALDERAAAVARHRGTPMTPLARIALSAAVVIGSATLAGRFGLIDLIASGYGAFGWIMLIILVVPMLTLGTYRILKRPVEA</sequence>
<proteinExistence type="predicted"/>
<dbReference type="OrthoDB" id="5444697at2"/>